<reference evidence="12" key="1">
    <citation type="submission" date="2020-12" db="EMBL/GenBank/DDBJ databases">
        <authorList>
            <person name="Iha C."/>
        </authorList>
    </citation>
    <scope>NUCLEOTIDE SEQUENCE</scope>
</reference>
<dbReference type="SUPFAM" id="SSF52540">
    <property type="entry name" value="P-loop containing nucleoside triphosphate hydrolases"/>
    <property type="match status" value="1"/>
</dbReference>
<evidence type="ECO:0000256" key="3">
    <source>
        <dbReference type="ARBA" id="ARBA00022741"/>
    </source>
</evidence>
<evidence type="ECO:0000256" key="5">
    <source>
        <dbReference type="ARBA" id="ARBA00023054"/>
    </source>
</evidence>
<keyword evidence="3 7" id="KW-0547">Nucleotide-binding</keyword>
<evidence type="ECO:0008006" key="14">
    <source>
        <dbReference type="Google" id="ProtNLM"/>
    </source>
</evidence>
<dbReference type="Gene3D" id="3.40.850.10">
    <property type="entry name" value="Kinesin motor domain"/>
    <property type="match status" value="1"/>
</dbReference>
<dbReference type="Gene3D" id="1.10.418.10">
    <property type="entry name" value="Calponin-like domain"/>
    <property type="match status" value="1"/>
</dbReference>
<dbReference type="InterPro" id="IPR001752">
    <property type="entry name" value="Kinesin_motor_dom"/>
</dbReference>
<dbReference type="InterPro" id="IPR036961">
    <property type="entry name" value="Kinesin_motor_dom_sf"/>
</dbReference>
<dbReference type="PROSITE" id="PS50067">
    <property type="entry name" value="KINESIN_MOTOR_2"/>
    <property type="match status" value="1"/>
</dbReference>
<feature type="compositionally biased region" description="Low complexity" evidence="9">
    <location>
        <begin position="975"/>
        <end position="988"/>
    </location>
</feature>
<accession>A0A8S1J7M3</accession>
<evidence type="ECO:0000256" key="6">
    <source>
        <dbReference type="ARBA" id="ARBA00023175"/>
    </source>
</evidence>
<feature type="region of interest" description="Disordered" evidence="9">
    <location>
        <begin position="210"/>
        <end position="235"/>
    </location>
</feature>
<dbReference type="InterPro" id="IPR036872">
    <property type="entry name" value="CH_dom_sf"/>
</dbReference>
<dbReference type="GO" id="GO:0005524">
    <property type="term" value="F:ATP binding"/>
    <property type="evidence" value="ECO:0007669"/>
    <property type="project" value="UniProtKB-UniRule"/>
</dbReference>
<dbReference type="PROSITE" id="PS50021">
    <property type="entry name" value="CH"/>
    <property type="match status" value="1"/>
</dbReference>
<comment type="caution">
    <text evidence="12">The sequence shown here is derived from an EMBL/GenBank/DDBJ whole genome shotgun (WGS) entry which is preliminary data.</text>
</comment>
<organism evidence="12 13">
    <name type="scientific">Ostreobium quekettii</name>
    <dbReference type="NCBI Taxonomy" id="121088"/>
    <lineage>
        <taxon>Eukaryota</taxon>
        <taxon>Viridiplantae</taxon>
        <taxon>Chlorophyta</taxon>
        <taxon>core chlorophytes</taxon>
        <taxon>Ulvophyceae</taxon>
        <taxon>TCBD clade</taxon>
        <taxon>Bryopsidales</taxon>
        <taxon>Ostreobineae</taxon>
        <taxon>Ostreobiaceae</taxon>
        <taxon>Ostreobium</taxon>
    </lineage>
</organism>
<dbReference type="InterPro" id="IPR027640">
    <property type="entry name" value="Kinesin-like_fam"/>
</dbReference>
<dbReference type="GO" id="GO:0003777">
    <property type="term" value="F:microtubule motor activity"/>
    <property type="evidence" value="ECO:0007669"/>
    <property type="project" value="InterPro"/>
</dbReference>
<keyword evidence="4 7" id="KW-0067">ATP-binding</keyword>
<feature type="compositionally biased region" description="Basic and acidic residues" evidence="9">
    <location>
        <begin position="903"/>
        <end position="914"/>
    </location>
</feature>
<dbReference type="FunFam" id="3.40.850.10:FF:000044">
    <property type="entry name" value="p-loop containing nucleoside triphosphate hydrolases superfamily protein"/>
    <property type="match status" value="1"/>
</dbReference>
<evidence type="ECO:0000256" key="8">
    <source>
        <dbReference type="SAM" id="Coils"/>
    </source>
</evidence>
<feature type="compositionally biased region" description="Polar residues" evidence="9">
    <location>
        <begin position="214"/>
        <end position="231"/>
    </location>
</feature>
<evidence type="ECO:0000256" key="4">
    <source>
        <dbReference type="ARBA" id="ARBA00022840"/>
    </source>
</evidence>
<feature type="domain" description="Calponin-homology (CH)" evidence="10">
    <location>
        <begin position="14"/>
        <end position="125"/>
    </location>
</feature>
<feature type="coiled-coil region" evidence="8">
    <location>
        <begin position="270"/>
        <end position="375"/>
    </location>
</feature>
<dbReference type="PANTHER" id="PTHR47972:SF28">
    <property type="entry name" value="KINESIN-LIKE PROTEIN KLP-3"/>
    <property type="match status" value="1"/>
</dbReference>
<dbReference type="GO" id="GO:0008017">
    <property type="term" value="F:microtubule binding"/>
    <property type="evidence" value="ECO:0007669"/>
    <property type="project" value="InterPro"/>
</dbReference>
<dbReference type="SMART" id="SM00033">
    <property type="entry name" value="CH"/>
    <property type="match status" value="1"/>
</dbReference>
<keyword evidence="2" id="KW-0493">Microtubule</keyword>
<dbReference type="AlphaFoldDB" id="A0A8S1J7M3"/>
<dbReference type="InterPro" id="IPR027417">
    <property type="entry name" value="P-loop_NTPase"/>
</dbReference>
<name>A0A8S1J7M3_9CHLO</name>
<evidence type="ECO:0000256" key="9">
    <source>
        <dbReference type="SAM" id="MobiDB-lite"/>
    </source>
</evidence>
<evidence type="ECO:0000259" key="10">
    <source>
        <dbReference type="PROSITE" id="PS50021"/>
    </source>
</evidence>
<dbReference type="Pfam" id="PF00225">
    <property type="entry name" value="Kinesin"/>
    <property type="match status" value="1"/>
</dbReference>
<evidence type="ECO:0000256" key="7">
    <source>
        <dbReference type="PROSITE-ProRule" id="PRU00283"/>
    </source>
</evidence>
<feature type="compositionally biased region" description="Polar residues" evidence="9">
    <location>
        <begin position="915"/>
        <end position="930"/>
    </location>
</feature>
<evidence type="ECO:0000313" key="13">
    <source>
        <dbReference type="Proteomes" id="UP000708148"/>
    </source>
</evidence>
<sequence length="998" mass="110596">MRPSSARGQDFEALARRRSVAAWIEKMTGVPLPTANDYSFRSSLKDGVLLCRVMNKLSPYSIAKVCEGSDDEQGFIENIDNFLMSAEKYGVPNEILFAPEEITEGEWEDRPRVAECLYHLERYAAEHVGYQDDGPLAADRPYSSYESGSSEVSLNPYEQLAAMAGGPESLRSLAELAPGMDGGFMDGAKTKGIGKLMEQCSSLLRDRTFGEGITSPTSARRTASPHPSQLSHAPAAQVGEGGALRSLEGMLKQVLEGITTAQEKQGRSEVEQMEKYTRSLEQQIELLQNQQPVYDPGYVPEEFEMIQRTAEDLSIKLEEYEIRLEHEHKEKTRLQMQLEELRGKVDSVANINEKYAQIQEENRKLYNLVQDLRGNIRVFCRCRPMGITGDQTECCVEFGEEGEVAISNKGGNDKRKVFKFDKIFDWSSQQDQVYCETQPLIRSVLDGYNVCIFAYGQTGSGKTHTMSGTDVQHYKGRGINYRSLDDLFQIKRDRADEVTYDIRVQMLEIYNEVLRDLLTTDPTKKNRLDIMSTEKSGENVPEATQMRVDCTDDVLRFMDIGAKNRAVGSTKMNQRSSRSHSVLTVVVDGDNTVTGVKSHGCLHLVDLAGSERLSRSEATGDRLEEAKHINKSLSALGDVMSALAQKSNHVPYRNSKLTQLLQDSLSGQAKAMMFMHIAPESSSRGETLSTLMFGARVSQITLGQAKKNTQSSKIYEAREAMDKLNSKAEKKQERIEELEKVVETERAVARSAMSEKEALERQLAELRAELDHTKRAMQNGSGSSVTSGGLKSARRRASDSHDAEPPTPGRRLSRTRSGFGSSETPGRTSSRPAKDVVKPLPSLSQRSNSSRDSGPASARHRRSTSAVAGRTPRTTPRTTPRSTPRNTPFTPRNTPFVPSTGDKSARRTGMDSSRENSFTSGKSRLESSGSMLRRAQAEKVRTPARAVTQRENTKPRASGTTNPRRATATLRRDTSSMSSASSKSLTRGSSGGWRERGG</sequence>
<feature type="binding site" evidence="7">
    <location>
        <begin position="456"/>
        <end position="463"/>
    </location>
    <ligand>
        <name>ATP</name>
        <dbReference type="ChEBI" id="CHEBI:30616"/>
    </ligand>
</feature>
<dbReference type="SMART" id="SM00129">
    <property type="entry name" value="KISc"/>
    <property type="match status" value="1"/>
</dbReference>
<gene>
    <name evidence="12" type="ORF">OSTQU699_LOCUS7088</name>
</gene>
<feature type="compositionally biased region" description="Polar residues" evidence="9">
    <location>
        <begin position="776"/>
        <end position="789"/>
    </location>
</feature>
<keyword evidence="13" id="KW-1185">Reference proteome</keyword>
<comment type="similarity">
    <text evidence="1">Belongs to the TRAFAC class myosin-kinesin ATPase superfamily. Kinesin family. KIN-14 subfamily.</text>
</comment>
<evidence type="ECO:0000313" key="12">
    <source>
        <dbReference type="EMBL" id="CAD7701731.1"/>
    </source>
</evidence>
<feature type="compositionally biased region" description="Low complexity" evidence="9">
    <location>
        <begin position="839"/>
        <end position="853"/>
    </location>
</feature>
<keyword evidence="6 7" id="KW-0505">Motor protein</keyword>
<dbReference type="PANTHER" id="PTHR47972">
    <property type="entry name" value="KINESIN-LIKE PROTEIN KLP-3"/>
    <property type="match status" value="1"/>
</dbReference>
<feature type="compositionally biased region" description="Low complexity" evidence="9">
    <location>
        <begin position="870"/>
        <end position="896"/>
    </location>
</feature>
<dbReference type="PRINTS" id="PR00380">
    <property type="entry name" value="KINESINHEAVY"/>
</dbReference>
<dbReference type="InterPro" id="IPR001715">
    <property type="entry name" value="CH_dom"/>
</dbReference>
<evidence type="ECO:0000259" key="11">
    <source>
        <dbReference type="PROSITE" id="PS50067"/>
    </source>
</evidence>
<feature type="region of interest" description="Disordered" evidence="9">
    <location>
        <begin position="772"/>
        <end position="998"/>
    </location>
</feature>
<dbReference type="GO" id="GO:0007018">
    <property type="term" value="P:microtubule-based movement"/>
    <property type="evidence" value="ECO:0007669"/>
    <property type="project" value="InterPro"/>
</dbReference>
<dbReference type="Proteomes" id="UP000708148">
    <property type="component" value="Unassembled WGS sequence"/>
</dbReference>
<evidence type="ECO:0000256" key="1">
    <source>
        <dbReference type="ARBA" id="ARBA00010899"/>
    </source>
</evidence>
<feature type="domain" description="Kinesin motor" evidence="11">
    <location>
        <begin position="375"/>
        <end position="700"/>
    </location>
</feature>
<feature type="compositionally biased region" description="Polar residues" evidence="9">
    <location>
        <begin position="815"/>
        <end position="831"/>
    </location>
</feature>
<evidence type="ECO:0000256" key="2">
    <source>
        <dbReference type="ARBA" id="ARBA00022701"/>
    </source>
</evidence>
<dbReference type="Pfam" id="PF00307">
    <property type="entry name" value="CH"/>
    <property type="match status" value="1"/>
</dbReference>
<proteinExistence type="inferred from homology"/>
<protein>
    <recommendedName>
        <fullName evidence="14">Kinesin-like protein</fullName>
    </recommendedName>
</protein>
<dbReference type="EMBL" id="CAJHUC010001621">
    <property type="protein sequence ID" value="CAD7701731.1"/>
    <property type="molecule type" value="Genomic_DNA"/>
</dbReference>
<dbReference type="SUPFAM" id="SSF47576">
    <property type="entry name" value="Calponin-homology domain, CH-domain"/>
    <property type="match status" value="1"/>
</dbReference>
<keyword evidence="5 8" id="KW-0175">Coiled coil</keyword>
<dbReference type="GO" id="GO:0005874">
    <property type="term" value="C:microtubule"/>
    <property type="evidence" value="ECO:0007669"/>
    <property type="project" value="UniProtKB-KW"/>
</dbReference>
<dbReference type="OrthoDB" id="3176171at2759"/>